<keyword evidence="1" id="KW-0812">Transmembrane</keyword>
<evidence type="ECO:0000313" key="3">
    <source>
        <dbReference type="Proteomes" id="UP001296873"/>
    </source>
</evidence>
<keyword evidence="1" id="KW-1133">Transmembrane helix</keyword>
<evidence type="ECO:0000256" key="1">
    <source>
        <dbReference type="SAM" id="Phobius"/>
    </source>
</evidence>
<feature type="transmembrane region" description="Helical" evidence="1">
    <location>
        <begin position="36"/>
        <end position="64"/>
    </location>
</feature>
<sequence length="79" mass="9140">MRGSLLLGSVHEIGFFGIDVVTERINARGRWMRMRLVWWGTALLATLEPSVFRVLVVLIVLLMLDLIWHMRHGPRVSPF</sequence>
<dbReference type="EMBL" id="NRRL01000001">
    <property type="protein sequence ID" value="MBK1666668.1"/>
    <property type="molecule type" value="Genomic_DNA"/>
</dbReference>
<proteinExistence type="predicted"/>
<dbReference type="Proteomes" id="UP001296873">
    <property type="component" value="Unassembled WGS sequence"/>
</dbReference>
<comment type="caution">
    <text evidence="2">The sequence shown here is derived from an EMBL/GenBank/DDBJ whole genome shotgun (WGS) entry which is preliminary data.</text>
</comment>
<organism evidence="2 3">
    <name type="scientific">Rhodovibrio sodomensis</name>
    <dbReference type="NCBI Taxonomy" id="1088"/>
    <lineage>
        <taxon>Bacteria</taxon>
        <taxon>Pseudomonadati</taxon>
        <taxon>Pseudomonadota</taxon>
        <taxon>Alphaproteobacteria</taxon>
        <taxon>Rhodospirillales</taxon>
        <taxon>Rhodovibrionaceae</taxon>
        <taxon>Rhodovibrio</taxon>
    </lineage>
</organism>
<evidence type="ECO:0000313" key="2">
    <source>
        <dbReference type="EMBL" id="MBK1666668.1"/>
    </source>
</evidence>
<keyword evidence="3" id="KW-1185">Reference proteome</keyword>
<reference evidence="2 3" key="1">
    <citation type="journal article" date="2020" name="Microorganisms">
        <title>Osmotic Adaptation and Compatible Solute Biosynthesis of Phototrophic Bacteria as Revealed from Genome Analyses.</title>
        <authorList>
            <person name="Imhoff J.F."/>
            <person name="Rahn T."/>
            <person name="Kunzel S."/>
            <person name="Keller A."/>
            <person name="Neulinger S.C."/>
        </authorList>
    </citation>
    <scope>NUCLEOTIDE SEQUENCE [LARGE SCALE GENOMIC DNA]</scope>
    <source>
        <strain evidence="2 3">DSM 9895</strain>
    </source>
</reference>
<protein>
    <submittedName>
        <fullName evidence="2">Uncharacterized protein</fullName>
    </submittedName>
</protein>
<accession>A0ABS1DAA0</accession>
<gene>
    <name evidence="2" type="ORF">CKO28_01240</name>
</gene>
<name>A0ABS1DAA0_9PROT</name>
<keyword evidence="1" id="KW-0472">Membrane</keyword>